<evidence type="ECO:0000313" key="3">
    <source>
        <dbReference type="WBParaSite" id="scaffold3235_cov225.g6258"/>
    </source>
</evidence>
<evidence type="ECO:0000256" key="1">
    <source>
        <dbReference type="SAM" id="MobiDB-lite"/>
    </source>
</evidence>
<proteinExistence type="predicted"/>
<reference evidence="3" key="1">
    <citation type="submission" date="2022-11" db="UniProtKB">
        <authorList>
            <consortium name="WormBaseParasite"/>
        </authorList>
    </citation>
    <scope>IDENTIFICATION</scope>
</reference>
<organism evidence="2 3">
    <name type="scientific">Meloidogyne javanica</name>
    <name type="common">Root-knot nematode worm</name>
    <dbReference type="NCBI Taxonomy" id="6303"/>
    <lineage>
        <taxon>Eukaryota</taxon>
        <taxon>Metazoa</taxon>
        <taxon>Ecdysozoa</taxon>
        <taxon>Nematoda</taxon>
        <taxon>Chromadorea</taxon>
        <taxon>Rhabditida</taxon>
        <taxon>Tylenchina</taxon>
        <taxon>Tylenchomorpha</taxon>
        <taxon>Tylenchoidea</taxon>
        <taxon>Meloidogynidae</taxon>
        <taxon>Meloidogyninae</taxon>
        <taxon>Meloidogyne</taxon>
        <taxon>Meloidogyne incognita group</taxon>
    </lineage>
</organism>
<dbReference type="WBParaSite" id="scaffold3235_cov225.g6258">
    <property type="protein sequence ID" value="scaffold3235_cov225.g6258"/>
    <property type="gene ID" value="scaffold3235_cov225.g6258"/>
</dbReference>
<accession>A0A915M5D1</accession>
<name>A0A915M5D1_MELJA</name>
<dbReference type="Proteomes" id="UP000887561">
    <property type="component" value="Unplaced"/>
</dbReference>
<evidence type="ECO:0000313" key="2">
    <source>
        <dbReference type="Proteomes" id="UP000887561"/>
    </source>
</evidence>
<sequence>MHTTPVSNTSIRSLPLHNQQQQQYYFQHQKPQQSFCLNSVVPPTLQQQQFVIPKQQISLQRKQQQQQSPLLENAAPRLQHNSIQKNLFVPTSNRNSNQQPHNSSQALVEKFICRSSPPPSREQLDLDKNHRKHHPQIWCGKGQTEPTVSKHVYNYAQRKGSSEKTPMCRVAELTRYNKVIFHS</sequence>
<protein>
    <submittedName>
        <fullName evidence="3">Uncharacterized protein</fullName>
    </submittedName>
</protein>
<keyword evidence="2" id="KW-1185">Reference proteome</keyword>
<dbReference type="AlphaFoldDB" id="A0A915M5D1"/>
<feature type="region of interest" description="Disordered" evidence="1">
    <location>
        <begin position="116"/>
        <end position="143"/>
    </location>
</feature>